<evidence type="ECO:0000313" key="1">
    <source>
        <dbReference type="EMBL" id="SGZ13347.1"/>
    </source>
</evidence>
<protein>
    <submittedName>
        <fullName evidence="1">Putative integron gene cassette protein</fullName>
    </submittedName>
</protein>
<dbReference type="EMBL" id="FPLD01000106">
    <property type="protein sequence ID" value="SGZ13347.1"/>
    <property type="molecule type" value="Genomic_DNA"/>
</dbReference>
<organism evidence="1 2">
    <name type="scientific">Moritella viscosa</name>
    <dbReference type="NCBI Taxonomy" id="80854"/>
    <lineage>
        <taxon>Bacteria</taxon>
        <taxon>Pseudomonadati</taxon>
        <taxon>Pseudomonadota</taxon>
        <taxon>Gammaproteobacteria</taxon>
        <taxon>Alteromonadales</taxon>
        <taxon>Moritellaceae</taxon>
        <taxon>Moritella</taxon>
    </lineage>
</organism>
<evidence type="ECO:0000313" key="2">
    <source>
        <dbReference type="Proteomes" id="UP000183794"/>
    </source>
</evidence>
<dbReference type="Proteomes" id="UP000183794">
    <property type="component" value="Unassembled WGS sequence"/>
</dbReference>
<accession>A0A1L0EY79</accession>
<gene>
    <name evidence="1" type="ORF">NVI5450_3926</name>
</gene>
<sequence>MAQQKPSRYKISYVYYKLDDKGRPKSKTSTQTTVTAPSDAAAMAMIQSQRNGYMIEFRSISQA</sequence>
<reference evidence="1 2" key="1">
    <citation type="submission" date="2016-11" db="EMBL/GenBank/DDBJ databases">
        <authorList>
            <person name="Jaros S."/>
            <person name="Januszkiewicz K."/>
            <person name="Wedrychowicz H."/>
        </authorList>
    </citation>
    <scope>NUCLEOTIDE SEQUENCE [LARGE SCALE GENOMIC DNA]</scope>
    <source>
        <strain evidence="1">NVI 5450</strain>
    </source>
</reference>
<name>A0A1L0EY79_9GAMM</name>
<proteinExistence type="predicted"/>
<dbReference type="RefSeq" id="WP_075497908.1">
    <property type="nucleotide sequence ID" value="NZ_CAWRBC010000027.1"/>
</dbReference>
<dbReference type="AlphaFoldDB" id="A0A1L0EY79"/>